<dbReference type="Proteomes" id="UP000035016">
    <property type="component" value="Chromosome Chromosome"/>
</dbReference>
<organism evidence="1 2">
    <name type="scientific">Streptomyces leeuwenhoekii</name>
    <dbReference type="NCBI Taxonomy" id="1437453"/>
    <lineage>
        <taxon>Bacteria</taxon>
        <taxon>Bacillati</taxon>
        <taxon>Actinomycetota</taxon>
        <taxon>Actinomycetes</taxon>
        <taxon>Kitasatosporales</taxon>
        <taxon>Streptomycetaceae</taxon>
        <taxon>Streptomyces</taxon>
    </lineage>
</organism>
<evidence type="ECO:0000313" key="2">
    <source>
        <dbReference type="Proteomes" id="UP000035016"/>
    </source>
</evidence>
<name>A0A0F7VU72_STRLW</name>
<accession>A0A0F7VU72</accession>
<dbReference type="KEGG" id="sle:sle_46060"/>
<proteinExistence type="predicted"/>
<evidence type="ECO:0000313" key="1">
    <source>
        <dbReference type="EMBL" id="CQR64064.1"/>
    </source>
</evidence>
<reference evidence="1 2" key="1">
    <citation type="submission" date="2015-02" db="EMBL/GenBank/DDBJ databases">
        <authorList>
            <person name="Gomez-Escribano P.J."/>
        </authorList>
    </citation>
    <scope>NUCLEOTIDE SEQUENCE [LARGE SCALE GENOMIC DNA]</scope>
    <source>
        <strain evidence="2">C34 (DSM 42122 / NRRL B-24963)</strain>
    </source>
</reference>
<sequence>MRTGAPGARRARAVRSVRVFRPGRFRGTVARMGLPNRRCPNCGDTHQDFRPLTDEERAYALTRVDRADVGTYRRCAREGCLRVQSYFNFRAGFSLPESFREAGG</sequence>
<protein>
    <submittedName>
        <fullName evidence="1">Uncharacterized protein</fullName>
    </submittedName>
</protein>
<dbReference type="EMBL" id="LN831790">
    <property type="protein sequence ID" value="CQR64064.1"/>
    <property type="molecule type" value="Genomic_DNA"/>
</dbReference>
<gene>
    <name evidence="1" type="primary">sle_46060</name>
</gene>
<dbReference type="AlphaFoldDB" id="A0A0F7VU72"/>